<dbReference type="Pfam" id="PF01066">
    <property type="entry name" value="CDP-OH_P_transf"/>
    <property type="match status" value="1"/>
</dbReference>
<evidence type="ECO:0000313" key="4">
    <source>
        <dbReference type="EMBL" id="RHZ90437.1"/>
    </source>
</evidence>
<feature type="transmembrane region" description="Helical" evidence="3">
    <location>
        <begin position="20"/>
        <end position="39"/>
    </location>
</feature>
<dbReference type="InterPro" id="IPR000462">
    <property type="entry name" value="CDP-OH_P_trans"/>
</dbReference>
<accession>A0AAX1UE87</accession>
<dbReference type="InterPro" id="IPR043130">
    <property type="entry name" value="CDP-OH_PTrfase_TM_dom"/>
</dbReference>
<dbReference type="PROSITE" id="PS00379">
    <property type="entry name" value="CDP_ALCOHOL_P_TRANSF"/>
    <property type="match status" value="1"/>
</dbReference>
<dbReference type="GO" id="GO:0016020">
    <property type="term" value="C:membrane"/>
    <property type="evidence" value="ECO:0007669"/>
    <property type="project" value="InterPro"/>
</dbReference>
<dbReference type="InterPro" id="IPR048254">
    <property type="entry name" value="CDP_ALCOHOL_P_TRANSF_CS"/>
</dbReference>
<keyword evidence="3" id="KW-0472">Membrane</keyword>
<feature type="transmembrane region" description="Helical" evidence="3">
    <location>
        <begin position="45"/>
        <end position="65"/>
    </location>
</feature>
<dbReference type="Gene3D" id="1.20.120.1760">
    <property type="match status" value="1"/>
</dbReference>
<dbReference type="GO" id="GO:0016780">
    <property type="term" value="F:phosphotransferase activity, for other substituted phosphate groups"/>
    <property type="evidence" value="ECO:0007669"/>
    <property type="project" value="InterPro"/>
</dbReference>
<name>A0AAX1UE87_CERSP</name>
<proteinExistence type="inferred from homology"/>
<keyword evidence="1 2" id="KW-0808">Transferase</keyword>
<gene>
    <name evidence="4" type="ORF">D1114_23265</name>
</gene>
<evidence type="ECO:0000256" key="1">
    <source>
        <dbReference type="ARBA" id="ARBA00022679"/>
    </source>
</evidence>
<organism evidence="4 5">
    <name type="scientific">Cereibacter sphaeroides</name>
    <name type="common">Rhodobacter sphaeroides</name>
    <dbReference type="NCBI Taxonomy" id="1063"/>
    <lineage>
        <taxon>Bacteria</taxon>
        <taxon>Pseudomonadati</taxon>
        <taxon>Pseudomonadota</taxon>
        <taxon>Alphaproteobacteria</taxon>
        <taxon>Rhodobacterales</taxon>
        <taxon>Paracoccaceae</taxon>
        <taxon>Cereibacter</taxon>
    </lineage>
</organism>
<protein>
    <submittedName>
        <fullName evidence="4">CDP-alcohol phosphatidyltransferase</fullName>
    </submittedName>
</protein>
<feature type="transmembrane region" description="Helical" evidence="3">
    <location>
        <begin position="85"/>
        <end position="101"/>
    </location>
</feature>
<evidence type="ECO:0000313" key="5">
    <source>
        <dbReference type="Proteomes" id="UP000266305"/>
    </source>
</evidence>
<feature type="transmembrane region" description="Helical" evidence="3">
    <location>
        <begin position="197"/>
        <end position="215"/>
    </location>
</feature>
<keyword evidence="3" id="KW-1133">Transmembrane helix</keyword>
<evidence type="ECO:0000256" key="2">
    <source>
        <dbReference type="RuleBase" id="RU003750"/>
    </source>
</evidence>
<feature type="transmembrane region" description="Helical" evidence="3">
    <location>
        <begin position="107"/>
        <end position="128"/>
    </location>
</feature>
<comment type="caution">
    <text evidence="4">The sequence shown here is derived from an EMBL/GenBank/DDBJ whole genome shotgun (WGS) entry which is preliminary data.</text>
</comment>
<keyword evidence="3" id="KW-0812">Transmembrane</keyword>
<evidence type="ECO:0000256" key="3">
    <source>
        <dbReference type="SAM" id="Phobius"/>
    </source>
</evidence>
<dbReference type="AlphaFoldDB" id="A0AAX1UE87"/>
<sequence length="247" mass="25615">MDPAPEPAPPPLPHGPGRGVMAAFLALGLWHLALVWLVGHRLGGGAAALALAIFAAVLAIAGLSLRARYPHARLGLCNGVTQLRAALVAVIAVPLAAPGVLNQETGLAWTIVVLGTLALGLDGLDGWLARRAGLVSEFGARFDMEVDALFALTLALLVAQGGKVGLWVLALAGMRYAFVAAARIWPWLSAPLPESRARKLVCVIQIASLIAILAPPVESGAAVPLAAATLALLLWSFGRDVAWLARR</sequence>
<feature type="transmembrane region" description="Helical" evidence="3">
    <location>
        <begin position="221"/>
        <end position="238"/>
    </location>
</feature>
<reference evidence="4 5" key="1">
    <citation type="submission" date="2018-08" db="EMBL/GenBank/DDBJ databases">
        <title>Draft genome sequence of Rhodobacter sphaeroides FY.</title>
        <authorList>
            <person name="Rayyan A."/>
            <person name="Meyer T.E."/>
            <person name="Kyndt J.A."/>
        </authorList>
    </citation>
    <scope>NUCLEOTIDE SEQUENCE [LARGE SCALE GENOMIC DNA]</scope>
    <source>
        <strain evidence="4 5">FY</strain>
    </source>
</reference>
<comment type="similarity">
    <text evidence="2">Belongs to the CDP-alcohol phosphatidyltransferase class-I family.</text>
</comment>
<dbReference type="Proteomes" id="UP000266305">
    <property type="component" value="Unassembled WGS sequence"/>
</dbReference>
<dbReference type="GO" id="GO:0008654">
    <property type="term" value="P:phospholipid biosynthetic process"/>
    <property type="evidence" value="ECO:0007669"/>
    <property type="project" value="InterPro"/>
</dbReference>
<dbReference type="EMBL" id="QWGP01000062">
    <property type="protein sequence ID" value="RHZ90437.1"/>
    <property type="molecule type" value="Genomic_DNA"/>
</dbReference>